<reference evidence="2 3" key="1">
    <citation type="submission" date="2023-05" db="EMBL/GenBank/DDBJ databases">
        <title>B98-5 Cell Line De Novo Hybrid Assembly: An Optical Mapping Approach.</title>
        <authorList>
            <person name="Kananen K."/>
            <person name="Auerbach J.A."/>
            <person name="Kautto E."/>
            <person name="Blachly J.S."/>
        </authorList>
    </citation>
    <scope>NUCLEOTIDE SEQUENCE [LARGE SCALE GENOMIC DNA]</scope>
    <source>
        <strain evidence="2">B95-8</strain>
        <tissue evidence="2">Cell line</tissue>
    </source>
</reference>
<proteinExistence type="predicted"/>
<keyword evidence="3" id="KW-1185">Reference proteome</keyword>
<accession>A0ABQ9VDT3</accession>
<name>A0ABQ9VDT3_SAGOE</name>
<dbReference type="Proteomes" id="UP001266305">
    <property type="component" value="Unassembled WGS sequence"/>
</dbReference>
<evidence type="ECO:0000313" key="2">
    <source>
        <dbReference type="EMBL" id="KAK2107250.1"/>
    </source>
</evidence>
<organism evidence="2 3">
    <name type="scientific">Saguinus oedipus</name>
    <name type="common">Cotton-top tamarin</name>
    <name type="synonym">Oedipomidas oedipus</name>
    <dbReference type="NCBI Taxonomy" id="9490"/>
    <lineage>
        <taxon>Eukaryota</taxon>
        <taxon>Metazoa</taxon>
        <taxon>Chordata</taxon>
        <taxon>Craniata</taxon>
        <taxon>Vertebrata</taxon>
        <taxon>Euteleostomi</taxon>
        <taxon>Mammalia</taxon>
        <taxon>Eutheria</taxon>
        <taxon>Euarchontoglires</taxon>
        <taxon>Primates</taxon>
        <taxon>Haplorrhini</taxon>
        <taxon>Platyrrhini</taxon>
        <taxon>Cebidae</taxon>
        <taxon>Callitrichinae</taxon>
        <taxon>Saguinus</taxon>
    </lineage>
</organism>
<comment type="caution">
    <text evidence="2">The sequence shown here is derived from an EMBL/GenBank/DDBJ whole genome shotgun (WGS) entry which is preliminary data.</text>
</comment>
<dbReference type="EMBL" id="JASSZA010000007">
    <property type="protein sequence ID" value="KAK2107250.1"/>
    <property type="molecule type" value="Genomic_DNA"/>
</dbReference>
<feature type="region of interest" description="Disordered" evidence="1">
    <location>
        <begin position="61"/>
        <end position="83"/>
    </location>
</feature>
<feature type="region of interest" description="Disordered" evidence="1">
    <location>
        <begin position="1"/>
        <end position="29"/>
    </location>
</feature>
<evidence type="ECO:0000256" key="1">
    <source>
        <dbReference type="SAM" id="MobiDB-lite"/>
    </source>
</evidence>
<gene>
    <name evidence="2" type="ORF">P7K49_016764</name>
</gene>
<protein>
    <submittedName>
        <fullName evidence="2">Uncharacterized protein</fullName>
    </submittedName>
</protein>
<evidence type="ECO:0000313" key="3">
    <source>
        <dbReference type="Proteomes" id="UP001266305"/>
    </source>
</evidence>
<sequence>MNPVIPGGKAQPPRQSPPSLPFRESQAPPTRSVAGLSLASFCDLSVLQALRLGLAPGSLSVPLFPPGSRRPQPPSEAGAPAGIDALGEERFLGARL</sequence>